<dbReference type="RefSeq" id="WP_406765077.1">
    <property type="nucleotide sequence ID" value="NZ_JBJHZY010000002.1"/>
</dbReference>
<protein>
    <submittedName>
        <fullName evidence="1">Uncharacterized protein</fullName>
    </submittedName>
</protein>
<sequence>MKAIGNFIKIETANKALTKLIAAGFTDAYIEINDNNNNIRRNLANKNNGYGLSNLIIDPSEMRKHPLTSVSPLINVNAGFSEFNDNNYRLIVNADASIIMRAKDLIKSLGGTIEAETLDIGRVHESIGELNEKLKNEGF</sequence>
<evidence type="ECO:0000313" key="2">
    <source>
        <dbReference type="Proteomes" id="UP001623661"/>
    </source>
</evidence>
<organism evidence="1 2">
    <name type="scientific">Candidatus Clostridium radicumherbarum</name>
    <dbReference type="NCBI Taxonomy" id="3381662"/>
    <lineage>
        <taxon>Bacteria</taxon>
        <taxon>Bacillati</taxon>
        <taxon>Bacillota</taxon>
        <taxon>Clostridia</taxon>
        <taxon>Eubacteriales</taxon>
        <taxon>Clostridiaceae</taxon>
        <taxon>Clostridium</taxon>
    </lineage>
</organism>
<evidence type="ECO:0000313" key="1">
    <source>
        <dbReference type="EMBL" id="MFL0268445.1"/>
    </source>
</evidence>
<dbReference type="EMBL" id="JBJHZY010000002">
    <property type="protein sequence ID" value="MFL0268445.1"/>
    <property type="molecule type" value="Genomic_DNA"/>
</dbReference>
<keyword evidence="2" id="KW-1185">Reference proteome</keyword>
<comment type="caution">
    <text evidence="1">The sequence shown here is derived from an EMBL/GenBank/DDBJ whole genome shotgun (WGS) entry which is preliminary data.</text>
</comment>
<reference evidence="1 2" key="1">
    <citation type="submission" date="2024-11" db="EMBL/GenBank/DDBJ databases">
        <authorList>
            <person name="Heng Y.C."/>
            <person name="Lim A.C.H."/>
            <person name="Lee J.K.Y."/>
            <person name="Kittelmann S."/>
        </authorList>
    </citation>
    <scope>NUCLEOTIDE SEQUENCE [LARGE SCALE GENOMIC DNA]</scope>
    <source>
        <strain evidence="1 2">WILCCON 0202</strain>
    </source>
</reference>
<proteinExistence type="predicted"/>
<dbReference type="Proteomes" id="UP001623661">
    <property type="component" value="Unassembled WGS sequence"/>
</dbReference>
<name>A0ABW8TSL2_9CLOT</name>
<accession>A0ABW8TSL2</accession>
<gene>
    <name evidence="1" type="ORF">ACJDUH_10030</name>
</gene>